<feature type="chain" id="PRO_5040768119" description="LPS-assembly protein LptD" evidence="1">
    <location>
        <begin position="21"/>
        <end position="1427"/>
    </location>
</feature>
<proteinExistence type="predicted"/>
<evidence type="ECO:0008006" key="4">
    <source>
        <dbReference type="Google" id="ProtNLM"/>
    </source>
</evidence>
<evidence type="ECO:0000256" key="1">
    <source>
        <dbReference type="SAM" id="SignalP"/>
    </source>
</evidence>
<gene>
    <name evidence="2" type="ORF">PSECIP111854_02448</name>
</gene>
<accession>A0A9W4QZ16</accession>
<comment type="caution">
    <text evidence="2">The sequence shown here is derived from an EMBL/GenBank/DDBJ whole genome shotgun (WGS) entry which is preliminary data.</text>
</comment>
<dbReference type="Proteomes" id="UP001152467">
    <property type="component" value="Unassembled WGS sequence"/>
</dbReference>
<protein>
    <recommendedName>
        <fullName evidence="4">LPS-assembly protein LptD</fullName>
    </recommendedName>
</protein>
<dbReference type="EMBL" id="CAMAPC010000008">
    <property type="protein sequence ID" value="CAH9059646.1"/>
    <property type="molecule type" value="Genomic_DNA"/>
</dbReference>
<name>A0A9W4QZ16_9GAMM</name>
<evidence type="ECO:0000313" key="2">
    <source>
        <dbReference type="EMBL" id="CAH9059646.1"/>
    </source>
</evidence>
<feature type="signal peptide" evidence="1">
    <location>
        <begin position="1"/>
        <end position="20"/>
    </location>
</feature>
<organism evidence="2 3">
    <name type="scientific">Pseudoalteromonas holothuriae</name>
    <dbReference type="NCBI Taxonomy" id="2963714"/>
    <lineage>
        <taxon>Bacteria</taxon>
        <taxon>Pseudomonadati</taxon>
        <taxon>Pseudomonadota</taxon>
        <taxon>Gammaproteobacteria</taxon>
        <taxon>Alteromonadales</taxon>
        <taxon>Pseudoalteromonadaceae</taxon>
        <taxon>Pseudoalteromonas</taxon>
    </lineage>
</organism>
<reference evidence="2" key="1">
    <citation type="submission" date="2022-07" db="EMBL/GenBank/DDBJ databases">
        <authorList>
            <person name="Criscuolo A."/>
        </authorList>
    </citation>
    <scope>NUCLEOTIDE SEQUENCE</scope>
    <source>
        <strain evidence="2">CIP111854</strain>
    </source>
</reference>
<keyword evidence="1" id="KW-0732">Signal</keyword>
<keyword evidence="3" id="KW-1185">Reference proteome</keyword>
<evidence type="ECO:0000313" key="3">
    <source>
        <dbReference type="Proteomes" id="UP001152467"/>
    </source>
</evidence>
<sequence length="1427" mass="165120">MLKALTLTFIILAYCTQATAFTTPIHSAMLWLDSIDNNPLLVASKKVTLNPQQHRTAYVPAGAWVDISKDTFTTTNIWQGQTQAAMRKLTINDFICQTKRCQLRAINTTQLVKFSNISDDTQHYDIWLGQTHAHRSPFRRSLKLSLPVIWLSQAQIKERMYFLAQNTHTTLFFAHAKKLKLTVRKDLDHQLEQRSSVSAWLGTHPISILNLPNAQAIEYPEHNISIANTDYIDVPKNSYLTIKSHGNAYIKLEQLHRGIVDTDAALKYKDKLFNPFWVNNLDQSFAQIYLHNNYEALTQFDFANTSDLEKKRYQNLLSTISTPRSLIPTHNGSSMSSNLFTQKINLGVRTANNQLYPIQSTDDVLVHSLDTALTFNWSHLTRIRHFITLLVRTDKQTQLVVTTGKQQHVIALNQSNYLNRILLPVPLNSKQLHIQKNHNAQVDIALKADDLLTYPNNELLFGQPSLLQQKSPALMQHFLNQRKIESLSYINRLKPYKNKILTNVDTTAVHNKQLKLVNEQRMLGEALHFIDSQPEKALPLLKKLVSSTFLTIRHRAWPLRINTLNKLKQYLLSQSYLEGLLRSDDLILKKYAAHTLFDTYTQAQSDHQLLGLCAYAESFLSTCNEQTASILLSQKKYLQTLWQLHDQPNSIHKKAVSFQALQYKIFGQTHLQPKEHYFLEHHGVTTVKSDNTLYAQYLVSPDHPLTLTAKQDLTIEIRSRVNWHNQNTHHTEWLYLNTQDRKFTSPIFADIASSTFLYDQNTRLCVASNRIITLRKGHQLKLSSTSETYLSLNLLPDDSATLNTNTQLYPNKSLLALINSPDISLATLLTNALWQLEMQRVSEHEFTMLFARLTNEEIPESLDLLYKKIQRFGDWQASKDYVTYAGTKLIDLAPLLKRSLTEQISFHASSNPSLNGVTLRANHTLTLDIGELSKSPLKLQFNFSNADWSPSEHANISIEAGDKQVLWPVEPGPTIDYALKMQDQVNRFISLRWLNPYIAQIVTVRLLSHQGGKWVNIPLDTKQLFYSANNEYPITLKIKRDQLLKVESIKNNKRVQRTLFHPSGTVTLPDSYAQYTRVFHWRLKPTHTKLAIFNPVQPIITKQPKPKHNDNQPLFFNNAPSFDENSTHTEAFMRYGRSNLVEINESLNPDHTLDLGIRVRNKDKQHWYRLEGAVSMNSNNHDTLSLNAIHNWQDNDSHWFSEAALFNRWQGGRAKTQSQYAGLARLRIGEIWRNNTTHRHQWWWQPFYYYTSVDTQTFIDDSKINPQIFGFYRQDHMHGWQAEYKYRYQPWVDNQISFVSGTISNQDWQTLDSIYFSSTMEQFYQGQIFAAQLQSRYKFADEDRPNDTWQYLTKFSWQTLFTFTDTTAGWLALSWTKDWFNVQSSLSLEVRLGNLQTTGFTTFAHDEILFESLQLSSFIEQSAYDNQ</sequence>
<dbReference type="RefSeq" id="WP_261626498.1">
    <property type="nucleotide sequence ID" value="NZ_CAMAPC010000008.1"/>
</dbReference>